<evidence type="ECO:0000256" key="3">
    <source>
        <dbReference type="ARBA" id="ARBA00012095"/>
    </source>
</evidence>
<dbReference type="RefSeq" id="WP_103091846.1">
    <property type="nucleotide sequence ID" value="NZ_BLRO02000037.1"/>
</dbReference>
<dbReference type="SMART" id="SM01120">
    <property type="entry name" value="Dak2"/>
    <property type="match status" value="1"/>
</dbReference>
<proteinExistence type="predicted"/>
<evidence type="ECO:0000256" key="7">
    <source>
        <dbReference type="ARBA" id="ARBA00046577"/>
    </source>
</evidence>
<keyword evidence="5 10" id="KW-0418">Kinase</keyword>
<evidence type="ECO:0000256" key="8">
    <source>
        <dbReference type="ARBA" id="ARBA00055771"/>
    </source>
</evidence>
<dbReference type="GO" id="GO:0019563">
    <property type="term" value="P:glycerol catabolic process"/>
    <property type="evidence" value="ECO:0007669"/>
    <property type="project" value="TreeGrafter"/>
</dbReference>
<dbReference type="GO" id="GO:0004371">
    <property type="term" value="F:glycerone kinase activity"/>
    <property type="evidence" value="ECO:0007669"/>
    <property type="project" value="InterPro"/>
</dbReference>
<dbReference type="InterPro" id="IPR050861">
    <property type="entry name" value="Dihydroxyacetone_Kinase"/>
</dbReference>
<evidence type="ECO:0000313" key="11">
    <source>
        <dbReference type="Proteomes" id="UP001057280"/>
    </source>
</evidence>
<sequence>MANEVMLNTNFFIDVIENMGRLTEENRNYWTRLDSDIGDGDHGINLSIGFRAVKEYIDETDFSDIDIKNFLKKVGMTLLGKVGGASGPLYGTIFIKMANTLSDEKEITCEQLAEMLINGIDGVKTRGKAEVGDKTMVDALEPGMKVLEEKKSTLTVKDLDEFVEKMKKGAESTIPMVAKKGRAMRLGERAVGYKDPGAESSYMLFKVIADHLSRKLN</sequence>
<evidence type="ECO:0000256" key="2">
    <source>
        <dbReference type="ARBA" id="ARBA00004745"/>
    </source>
</evidence>
<dbReference type="AlphaFoldDB" id="A0AB35HP98"/>
<dbReference type="NCBIfam" id="TIGR02365">
    <property type="entry name" value="dha_L_ycgS"/>
    <property type="match status" value="1"/>
</dbReference>
<evidence type="ECO:0000259" key="9">
    <source>
        <dbReference type="PROSITE" id="PS51480"/>
    </source>
</evidence>
<dbReference type="EC" id="2.7.1.121" evidence="3"/>
<dbReference type="InterPro" id="IPR012737">
    <property type="entry name" value="DhaK_L_YcgS"/>
</dbReference>
<comment type="subunit">
    <text evidence="7">Homodimer. The dihydroxyacetone kinase complex is composed of a homodimer of DhaM, a homodimer of DhaK and the subunit DhaL.</text>
</comment>
<comment type="caution">
    <text evidence="10">The sequence shown here is derived from an EMBL/GenBank/DDBJ whole genome shotgun (WGS) entry which is preliminary data.</text>
</comment>
<dbReference type="PANTHER" id="PTHR28629:SF4">
    <property type="entry name" value="TRIOKINASE_FMN CYCLASE"/>
    <property type="match status" value="1"/>
</dbReference>
<evidence type="ECO:0000256" key="4">
    <source>
        <dbReference type="ARBA" id="ARBA00022679"/>
    </source>
</evidence>
<comment type="pathway">
    <text evidence="2">Polyol metabolism; glycerol degradation.</text>
</comment>
<gene>
    <name evidence="10" type="primary">dhaL</name>
    <name evidence="10" type="ORF">HXW75_05450</name>
</gene>
<protein>
    <recommendedName>
        <fullName evidence="3">phosphoenolpyruvate--glycerone phosphotransferase</fullName>
        <ecNumber evidence="3">2.7.1.121</ecNumber>
    </recommendedName>
</protein>
<name>A0AB35HP98_TETHA</name>
<comment type="catalytic activity">
    <reaction evidence="1">
        <text>dihydroxyacetone + phosphoenolpyruvate = dihydroxyacetone phosphate + pyruvate</text>
        <dbReference type="Rhea" id="RHEA:18381"/>
        <dbReference type="ChEBI" id="CHEBI:15361"/>
        <dbReference type="ChEBI" id="CHEBI:16016"/>
        <dbReference type="ChEBI" id="CHEBI:57642"/>
        <dbReference type="ChEBI" id="CHEBI:58702"/>
        <dbReference type="EC" id="2.7.1.121"/>
    </reaction>
</comment>
<dbReference type="FunFam" id="1.25.40.340:FF:000002">
    <property type="entry name" value="Dihydroxyacetone kinase, L subunit"/>
    <property type="match status" value="1"/>
</dbReference>
<dbReference type="InterPro" id="IPR036117">
    <property type="entry name" value="DhaL_dom_sf"/>
</dbReference>
<dbReference type="InterPro" id="IPR004007">
    <property type="entry name" value="DhaL_dom"/>
</dbReference>
<keyword evidence="6" id="KW-0319">Glycerol metabolism</keyword>
<dbReference type="GO" id="GO:0005829">
    <property type="term" value="C:cytosol"/>
    <property type="evidence" value="ECO:0007669"/>
    <property type="project" value="TreeGrafter"/>
</dbReference>
<evidence type="ECO:0000256" key="1">
    <source>
        <dbReference type="ARBA" id="ARBA00001113"/>
    </source>
</evidence>
<feature type="domain" description="DhaL" evidence="9">
    <location>
        <begin position="10"/>
        <end position="210"/>
    </location>
</feature>
<dbReference type="Proteomes" id="UP001057280">
    <property type="component" value="Unassembled WGS sequence"/>
</dbReference>
<accession>A0AB35HP98</accession>
<organism evidence="10 11">
    <name type="scientific">Tetragenococcus halophilus</name>
    <name type="common">Pediococcus halophilus</name>
    <dbReference type="NCBI Taxonomy" id="51669"/>
    <lineage>
        <taxon>Bacteria</taxon>
        <taxon>Bacillati</taxon>
        <taxon>Bacillota</taxon>
        <taxon>Bacilli</taxon>
        <taxon>Lactobacillales</taxon>
        <taxon>Enterococcaceae</taxon>
        <taxon>Tetragenococcus</taxon>
    </lineage>
</organism>
<dbReference type="GO" id="GO:0047324">
    <property type="term" value="F:phosphoenolpyruvate-glycerone phosphotransferase activity"/>
    <property type="evidence" value="ECO:0007669"/>
    <property type="project" value="UniProtKB-EC"/>
</dbReference>
<comment type="function">
    <text evidence="8">ADP-binding subunit of the dihydroxyacetone kinase, which is responsible for the phosphoenolpyruvate (PEP)-dependent phosphorylation of dihydroxyacetone. DhaL-ADP is converted to DhaL-ATP via a phosphoryl group transfer from DhaM and transmits it to dihydroxyacetone binds to DhaK.</text>
</comment>
<reference evidence="10" key="2">
    <citation type="journal article" date="2021" name="BMC Microbiol.">
        <title>The diversity among the species Tetragenococcus halophilus including new isolates from a lupine seed fermentation.</title>
        <authorList>
            <person name="Link T."/>
            <person name="Vogel R.F."/>
            <person name="Ehrmann M.A."/>
        </authorList>
    </citation>
    <scope>NUCLEOTIDE SEQUENCE</scope>
    <source>
        <strain evidence="10">TMW 2.2257</strain>
    </source>
</reference>
<dbReference type="Gene3D" id="1.25.40.340">
    <property type="match status" value="1"/>
</dbReference>
<evidence type="ECO:0000256" key="6">
    <source>
        <dbReference type="ARBA" id="ARBA00022798"/>
    </source>
</evidence>
<reference evidence="10" key="1">
    <citation type="submission" date="2020-06" db="EMBL/GenBank/DDBJ databases">
        <authorList>
            <person name="Link T."/>
            <person name="Ehrmann M."/>
        </authorList>
    </citation>
    <scope>NUCLEOTIDE SEQUENCE</scope>
    <source>
        <strain evidence="10">TMW 2.2257</strain>
    </source>
</reference>
<evidence type="ECO:0000313" key="10">
    <source>
        <dbReference type="EMBL" id="MCO8297915.1"/>
    </source>
</evidence>
<dbReference type="SUPFAM" id="SSF101473">
    <property type="entry name" value="DhaL-like"/>
    <property type="match status" value="1"/>
</dbReference>
<dbReference type="PROSITE" id="PS51480">
    <property type="entry name" value="DHAL"/>
    <property type="match status" value="1"/>
</dbReference>
<evidence type="ECO:0000256" key="5">
    <source>
        <dbReference type="ARBA" id="ARBA00022777"/>
    </source>
</evidence>
<dbReference type="PANTHER" id="PTHR28629">
    <property type="entry name" value="TRIOKINASE/FMN CYCLASE"/>
    <property type="match status" value="1"/>
</dbReference>
<keyword evidence="4" id="KW-0808">Transferase</keyword>
<dbReference type="EMBL" id="JACACB010000011">
    <property type="protein sequence ID" value="MCO8297915.1"/>
    <property type="molecule type" value="Genomic_DNA"/>
</dbReference>
<dbReference type="Pfam" id="PF02734">
    <property type="entry name" value="Dak2"/>
    <property type="match status" value="1"/>
</dbReference>